<gene>
    <name evidence="1" type="ordered locus">Deima_0224</name>
</gene>
<protein>
    <submittedName>
        <fullName evidence="1">Uncharacterized protein</fullName>
    </submittedName>
</protein>
<evidence type="ECO:0000313" key="1">
    <source>
        <dbReference type="EMBL" id="ADV65888.1"/>
    </source>
</evidence>
<reference evidence="2" key="2">
    <citation type="submission" date="2011-01" db="EMBL/GenBank/DDBJ databases">
        <title>The complete genome of Deinococcus maricopensis DSM 21211.</title>
        <authorList>
            <consortium name="US DOE Joint Genome Institute (JGI-PGF)"/>
            <person name="Lucas S."/>
            <person name="Copeland A."/>
            <person name="Lapidus A."/>
            <person name="Goodwin L."/>
            <person name="Pitluck S."/>
            <person name="Kyrpides N."/>
            <person name="Mavromatis K."/>
            <person name="Pagani I."/>
            <person name="Ivanova N."/>
            <person name="Ovchinnikova G."/>
            <person name="Zeytun A."/>
            <person name="Detter J.C."/>
            <person name="Han C."/>
            <person name="Land M."/>
            <person name="Hauser L."/>
            <person name="Markowitz V."/>
            <person name="Cheng J.-F."/>
            <person name="Hugenholtz P."/>
            <person name="Woyke T."/>
            <person name="Wu D."/>
            <person name="Pukall R."/>
            <person name="Gehrich-Schroeter G."/>
            <person name="Brambilla E."/>
            <person name="Klenk H.-P."/>
            <person name="Eisen J.A."/>
        </authorList>
    </citation>
    <scope>NUCLEOTIDE SEQUENCE [LARGE SCALE GENOMIC DNA]</scope>
    <source>
        <strain evidence="2">DSM 21211 / LMG 22137 / NRRL B-23946 / LB-34</strain>
    </source>
</reference>
<dbReference type="EMBL" id="CP002454">
    <property type="protein sequence ID" value="ADV65888.1"/>
    <property type="molecule type" value="Genomic_DNA"/>
</dbReference>
<keyword evidence="2" id="KW-1185">Reference proteome</keyword>
<sequence>MRARFVGRGCSGLWAQEPDAWRSAGPSQTARSVNHGSWTMGRPKARRCVAHAGASSSERRCVPAALCTRLDVRTSIMRGYGRGGAISAALAPSRSTSPVGRPGVPSFSLRRRTREWFMVPSGRWLGTRYGAADPACPPAGRAVATARPPLALLVHQFRPQCSPCSLASVVAPCSSVAYVPPVFAWPSMRVTSGRWWGVEADVRLGEQGAHREAQEVRGAVVIGAADS</sequence>
<organism evidence="1 2">
    <name type="scientific">Deinococcus maricopensis (strain DSM 21211 / LMG 22137 / NRRL B-23946 / LB-34)</name>
    <dbReference type="NCBI Taxonomy" id="709986"/>
    <lineage>
        <taxon>Bacteria</taxon>
        <taxon>Thermotogati</taxon>
        <taxon>Deinococcota</taxon>
        <taxon>Deinococci</taxon>
        <taxon>Deinococcales</taxon>
        <taxon>Deinococcaceae</taxon>
        <taxon>Deinococcus</taxon>
    </lineage>
</organism>
<dbReference type="HOGENOM" id="CLU_1218179_0_0_0"/>
<proteinExistence type="predicted"/>
<dbReference type="Proteomes" id="UP000008635">
    <property type="component" value="Chromosome"/>
</dbReference>
<name>E8U451_DEIML</name>
<reference evidence="1 2" key="1">
    <citation type="journal article" date="2011" name="Stand. Genomic Sci.">
        <title>Complete genome sequence of Deinococcus maricopensis type strain (LB-34).</title>
        <authorList>
            <person name="Pukall R."/>
            <person name="Zeytun A."/>
            <person name="Lucas S."/>
            <person name="Lapidus A."/>
            <person name="Hammon N."/>
            <person name="Deshpande S."/>
            <person name="Nolan M."/>
            <person name="Cheng J.F."/>
            <person name="Pitluck S."/>
            <person name="Liolios K."/>
            <person name="Pagani I."/>
            <person name="Mikhailova N."/>
            <person name="Ivanova N."/>
            <person name="Mavromatis K."/>
            <person name="Pati A."/>
            <person name="Tapia R."/>
            <person name="Han C."/>
            <person name="Goodwin L."/>
            <person name="Chen A."/>
            <person name="Palaniappan K."/>
            <person name="Land M."/>
            <person name="Hauser L."/>
            <person name="Chang Y.J."/>
            <person name="Jeffries C.D."/>
            <person name="Brambilla E.M."/>
            <person name="Rohde M."/>
            <person name="Goker M."/>
            <person name="Detter J.C."/>
            <person name="Woyke T."/>
            <person name="Bristow J."/>
            <person name="Eisen J.A."/>
            <person name="Markowitz V."/>
            <person name="Hugenholtz P."/>
            <person name="Kyrpides N.C."/>
            <person name="Klenk H.P."/>
        </authorList>
    </citation>
    <scope>NUCLEOTIDE SEQUENCE [LARGE SCALE GENOMIC DNA]</scope>
    <source>
        <strain evidence="2">DSM 21211 / LMG 22137 / NRRL B-23946 / LB-34</strain>
    </source>
</reference>
<accession>E8U451</accession>
<evidence type="ECO:0000313" key="2">
    <source>
        <dbReference type="Proteomes" id="UP000008635"/>
    </source>
</evidence>
<dbReference type="AlphaFoldDB" id="E8U451"/>
<dbReference type="KEGG" id="dmr:Deima_0224"/>